<dbReference type="PROSITE" id="PS51186">
    <property type="entry name" value="GNAT"/>
    <property type="match status" value="1"/>
</dbReference>
<comment type="caution">
    <text evidence="2">The sequence shown here is derived from an EMBL/GenBank/DDBJ whole genome shotgun (WGS) entry which is preliminary data.</text>
</comment>
<dbReference type="SUPFAM" id="SSF55729">
    <property type="entry name" value="Acyl-CoA N-acyltransferases (Nat)"/>
    <property type="match status" value="1"/>
</dbReference>
<evidence type="ECO:0000259" key="1">
    <source>
        <dbReference type="PROSITE" id="PS51186"/>
    </source>
</evidence>
<accession>A0A3A1R8T9</accession>
<dbReference type="Gene3D" id="3.40.630.30">
    <property type="match status" value="1"/>
</dbReference>
<gene>
    <name evidence="2" type="ORF">D3H55_04875</name>
</gene>
<dbReference type="RefSeq" id="WP_119545789.1">
    <property type="nucleotide sequence ID" value="NZ_QXIR01000004.1"/>
</dbReference>
<dbReference type="GO" id="GO:0016747">
    <property type="term" value="F:acyltransferase activity, transferring groups other than amino-acyl groups"/>
    <property type="evidence" value="ECO:0007669"/>
    <property type="project" value="InterPro"/>
</dbReference>
<evidence type="ECO:0000313" key="2">
    <source>
        <dbReference type="EMBL" id="RIW37370.1"/>
    </source>
</evidence>
<proteinExistence type="predicted"/>
<dbReference type="InterPro" id="IPR000182">
    <property type="entry name" value="GNAT_dom"/>
</dbReference>
<keyword evidence="2" id="KW-0808">Transferase</keyword>
<dbReference type="PANTHER" id="PTHR43415:SF3">
    <property type="entry name" value="GNAT-FAMILY ACETYLTRANSFERASE"/>
    <property type="match status" value="1"/>
</dbReference>
<dbReference type="InterPro" id="IPR016181">
    <property type="entry name" value="Acyl_CoA_acyltransferase"/>
</dbReference>
<name>A0A3A1R8T9_9BACI</name>
<dbReference type="AlphaFoldDB" id="A0A3A1R8T9"/>
<keyword evidence="3" id="KW-1185">Reference proteome</keyword>
<dbReference type="EMBL" id="QXIR01000004">
    <property type="protein sequence ID" value="RIW37370.1"/>
    <property type="molecule type" value="Genomic_DNA"/>
</dbReference>
<feature type="domain" description="N-acetyltransferase" evidence="1">
    <location>
        <begin position="6"/>
        <end position="173"/>
    </location>
</feature>
<dbReference type="PANTHER" id="PTHR43415">
    <property type="entry name" value="SPERMIDINE N(1)-ACETYLTRANSFERASE"/>
    <property type="match status" value="1"/>
</dbReference>
<sequence length="173" mass="20293">MTIYIEKLVKPTQAIAESFNRWENDPALIPLIRPSQSIEELNRRQEVTVEELTKRLENHKYFLIYLDDLLVGEMNYMVDPGHLFKKEEGTAWMGITIGEAEGRGKGVGYLAVEHLANQARNEGLKRVELGVFEFNEQAFRLYEKSGFKKIGVVRDFTYWQGRMWNDIRMEKYL</sequence>
<organism evidence="2 3">
    <name type="scientific">Bacillus salacetis</name>
    <dbReference type="NCBI Taxonomy" id="2315464"/>
    <lineage>
        <taxon>Bacteria</taxon>
        <taxon>Bacillati</taxon>
        <taxon>Bacillota</taxon>
        <taxon>Bacilli</taxon>
        <taxon>Bacillales</taxon>
        <taxon>Bacillaceae</taxon>
        <taxon>Bacillus</taxon>
    </lineage>
</organism>
<evidence type="ECO:0000313" key="3">
    <source>
        <dbReference type="Proteomes" id="UP000265801"/>
    </source>
</evidence>
<reference evidence="2 3" key="1">
    <citation type="submission" date="2018-09" db="EMBL/GenBank/DDBJ databases">
        <title>Bacillus saliacetes sp. nov., isolated from Thai shrimp paste (Ka-pi).</title>
        <authorList>
            <person name="Daroonpunt R."/>
            <person name="Tanasupawat S."/>
            <person name="Yiamsombut S."/>
        </authorList>
    </citation>
    <scope>NUCLEOTIDE SEQUENCE [LARGE SCALE GENOMIC DNA]</scope>
    <source>
        <strain evidence="2 3">SKP7-4</strain>
    </source>
</reference>
<protein>
    <submittedName>
        <fullName evidence="2">GNAT family N-acetyltransferase</fullName>
    </submittedName>
</protein>
<dbReference type="Pfam" id="PF00583">
    <property type="entry name" value="Acetyltransf_1"/>
    <property type="match status" value="1"/>
</dbReference>
<dbReference type="Proteomes" id="UP000265801">
    <property type="component" value="Unassembled WGS sequence"/>
</dbReference>
<dbReference type="OrthoDB" id="9795206at2"/>